<keyword evidence="4 6" id="KW-1133">Transmembrane helix</keyword>
<dbReference type="GO" id="GO:0055085">
    <property type="term" value="P:transmembrane transport"/>
    <property type="evidence" value="ECO:0007669"/>
    <property type="project" value="InterPro"/>
</dbReference>
<dbReference type="InterPro" id="IPR052730">
    <property type="entry name" value="Sugar_ABC_transporter"/>
</dbReference>
<comment type="subcellular location">
    <subcellularLocation>
        <location evidence="6">Cell membrane</location>
        <topology evidence="6">Multi-pass membrane protein</topology>
    </subcellularLocation>
    <subcellularLocation>
        <location evidence="1">Membrane</location>
        <topology evidence="1">Multi-pass membrane protein</topology>
    </subcellularLocation>
</comment>
<feature type="transmembrane region" description="Helical" evidence="6">
    <location>
        <begin position="65"/>
        <end position="89"/>
    </location>
</feature>
<evidence type="ECO:0000313" key="9">
    <source>
        <dbReference type="Proteomes" id="UP000251002"/>
    </source>
</evidence>
<comment type="similarity">
    <text evidence="6">Belongs to the binding-protein-dependent transport system permease family.</text>
</comment>
<feature type="transmembrane region" description="Helical" evidence="6">
    <location>
        <begin position="7"/>
        <end position="27"/>
    </location>
</feature>
<evidence type="ECO:0000256" key="3">
    <source>
        <dbReference type="ARBA" id="ARBA00022692"/>
    </source>
</evidence>
<keyword evidence="2 6" id="KW-0813">Transport</keyword>
<gene>
    <name evidence="8" type="ORF">DP120_12065</name>
</gene>
<dbReference type="CDD" id="cd06261">
    <property type="entry name" value="TM_PBP2"/>
    <property type="match status" value="1"/>
</dbReference>
<organism evidence="8 9">
    <name type="scientific">Planococcus halotolerans</name>
    <dbReference type="NCBI Taxonomy" id="2233542"/>
    <lineage>
        <taxon>Bacteria</taxon>
        <taxon>Bacillati</taxon>
        <taxon>Bacillota</taxon>
        <taxon>Bacilli</taxon>
        <taxon>Bacillales</taxon>
        <taxon>Caryophanaceae</taxon>
        <taxon>Planococcus</taxon>
    </lineage>
</organism>
<dbReference type="SUPFAM" id="SSF161098">
    <property type="entry name" value="MetI-like"/>
    <property type="match status" value="1"/>
</dbReference>
<dbReference type="EMBL" id="QLZR01000004">
    <property type="protein sequence ID" value="RAZ76758.1"/>
    <property type="molecule type" value="Genomic_DNA"/>
</dbReference>
<dbReference type="Pfam" id="PF00528">
    <property type="entry name" value="BPD_transp_1"/>
    <property type="match status" value="1"/>
</dbReference>
<evidence type="ECO:0000256" key="5">
    <source>
        <dbReference type="ARBA" id="ARBA00023136"/>
    </source>
</evidence>
<dbReference type="Proteomes" id="UP000251002">
    <property type="component" value="Unassembled WGS sequence"/>
</dbReference>
<keyword evidence="3 6" id="KW-0812">Transmembrane</keyword>
<reference evidence="8 9" key="1">
    <citation type="submission" date="2018-06" db="EMBL/GenBank/DDBJ databases">
        <title>The draft genome sequences of strains SCU63 and S1.</title>
        <authorList>
            <person name="Gan L."/>
        </authorList>
    </citation>
    <scope>NUCLEOTIDE SEQUENCE [LARGE SCALE GENOMIC DNA]</scope>
    <source>
        <strain evidence="8 9">SCU63</strain>
    </source>
</reference>
<dbReference type="InterPro" id="IPR035906">
    <property type="entry name" value="MetI-like_sf"/>
</dbReference>
<feature type="transmembrane region" description="Helical" evidence="6">
    <location>
        <begin position="156"/>
        <end position="180"/>
    </location>
</feature>
<comment type="caution">
    <text evidence="8">The sequence shown here is derived from an EMBL/GenBank/DDBJ whole genome shotgun (WGS) entry which is preliminary data.</text>
</comment>
<feature type="domain" description="ABC transmembrane type-1" evidence="7">
    <location>
        <begin position="63"/>
        <end position="280"/>
    </location>
</feature>
<feature type="transmembrane region" description="Helical" evidence="6">
    <location>
        <begin position="263"/>
        <end position="283"/>
    </location>
</feature>
<evidence type="ECO:0000256" key="6">
    <source>
        <dbReference type="RuleBase" id="RU363032"/>
    </source>
</evidence>
<name>A0A365KUE1_9BACL</name>
<keyword evidence="5 6" id="KW-0472">Membrane</keyword>
<dbReference type="AlphaFoldDB" id="A0A365KUE1"/>
<dbReference type="Gene3D" id="1.10.3720.10">
    <property type="entry name" value="MetI-like"/>
    <property type="match status" value="1"/>
</dbReference>
<evidence type="ECO:0000256" key="1">
    <source>
        <dbReference type="ARBA" id="ARBA00004141"/>
    </source>
</evidence>
<dbReference type="PROSITE" id="PS50928">
    <property type="entry name" value="ABC_TM1"/>
    <property type="match status" value="1"/>
</dbReference>
<feature type="transmembrane region" description="Helical" evidence="6">
    <location>
        <begin position="109"/>
        <end position="127"/>
    </location>
</feature>
<sequence length="294" mass="33002">MWQKSKPYLLLLPATGAIVLLFFGGLFDGMLKSLGYFPAIGERQLHLTAYTELLSSDSFWESLSLTLRVAAISSLLAGILGGMLAIALFMMNQSTKAKESRLWQRLFQLPLTIPHLVAGYVIVLLFMQSGLFSKLLATVGIIDQITDFPVLVNDPFGWGIILAYTWKEVPFVLLMVYPVLARIRDSWRDVSRVYGAGNLSFIREIALPIMMPSWIIAVFIVFVFTFSAFEIPFLLGVTYPSMLPVYSFQLYTSGTLADRPEALAVNIILALMTIVLGLIAYYFSKRWNVTKGWQ</sequence>
<dbReference type="InterPro" id="IPR000515">
    <property type="entry name" value="MetI-like"/>
</dbReference>
<evidence type="ECO:0000259" key="7">
    <source>
        <dbReference type="PROSITE" id="PS50928"/>
    </source>
</evidence>
<dbReference type="PANTHER" id="PTHR43759:SF1">
    <property type="entry name" value="GLUCOSE IMPORT SYSTEM PERMEASE PROTEIN GLCT"/>
    <property type="match status" value="1"/>
</dbReference>
<dbReference type="GO" id="GO:0005886">
    <property type="term" value="C:plasma membrane"/>
    <property type="evidence" value="ECO:0007669"/>
    <property type="project" value="UniProtKB-SubCell"/>
</dbReference>
<protein>
    <submittedName>
        <fullName evidence="8">ABC transporter permease</fullName>
    </submittedName>
</protein>
<evidence type="ECO:0000313" key="8">
    <source>
        <dbReference type="EMBL" id="RAZ76758.1"/>
    </source>
</evidence>
<accession>A0A365KUE1</accession>
<evidence type="ECO:0000256" key="2">
    <source>
        <dbReference type="ARBA" id="ARBA00022448"/>
    </source>
</evidence>
<evidence type="ECO:0000256" key="4">
    <source>
        <dbReference type="ARBA" id="ARBA00022989"/>
    </source>
</evidence>
<dbReference type="PANTHER" id="PTHR43759">
    <property type="entry name" value="TREHALOSE TRANSPORT SYSTEM PERMEASE PROTEIN SUGA"/>
    <property type="match status" value="1"/>
</dbReference>
<keyword evidence="9" id="KW-1185">Reference proteome</keyword>
<proteinExistence type="inferred from homology"/>